<dbReference type="Pfam" id="PF23598">
    <property type="entry name" value="LRR_14"/>
    <property type="match status" value="1"/>
</dbReference>
<organism evidence="8 9">
    <name type="scientific">Rosa chinensis</name>
    <name type="common">China rose</name>
    <dbReference type="NCBI Taxonomy" id="74649"/>
    <lineage>
        <taxon>Eukaryota</taxon>
        <taxon>Viridiplantae</taxon>
        <taxon>Streptophyta</taxon>
        <taxon>Embryophyta</taxon>
        <taxon>Tracheophyta</taxon>
        <taxon>Spermatophyta</taxon>
        <taxon>Magnoliopsida</taxon>
        <taxon>eudicotyledons</taxon>
        <taxon>Gunneridae</taxon>
        <taxon>Pentapetalae</taxon>
        <taxon>rosids</taxon>
        <taxon>fabids</taxon>
        <taxon>Rosales</taxon>
        <taxon>Rosaceae</taxon>
        <taxon>Rosoideae</taxon>
        <taxon>Rosoideae incertae sedis</taxon>
        <taxon>Rosa</taxon>
    </lineage>
</organism>
<evidence type="ECO:0000256" key="1">
    <source>
        <dbReference type="ARBA" id="ARBA00022737"/>
    </source>
</evidence>
<feature type="domain" description="Disease resistance R13L4/SHOC-2-like LRR" evidence="7">
    <location>
        <begin position="519"/>
        <end position="848"/>
    </location>
</feature>
<dbReference type="SMR" id="A0A2P6Q994"/>
<dbReference type="CDD" id="cd14798">
    <property type="entry name" value="RX-CC_like"/>
    <property type="match status" value="1"/>
</dbReference>
<evidence type="ECO:0000259" key="6">
    <source>
        <dbReference type="Pfam" id="PF23559"/>
    </source>
</evidence>
<dbReference type="PANTHER" id="PTHR23155">
    <property type="entry name" value="DISEASE RESISTANCE PROTEIN RP"/>
    <property type="match status" value="1"/>
</dbReference>
<keyword evidence="3" id="KW-0611">Plant defense</keyword>
<gene>
    <name evidence="8" type="ORF">RchiOBHm_Chr5g0027831</name>
</gene>
<dbReference type="InterPro" id="IPR027417">
    <property type="entry name" value="P-loop_NTPase"/>
</dbReference>
<dbReference type="GO" id="GO:0098542">
    <property type="term" value="P:defense response to other organism"/>
    <property type="evidence" value="ECO:0007669"/>
    <property type="project" value="TreeGrafter"/>
</dbReference>
<dbReference type="InterPro" id="IPR041118">
    <property type="entry name" value="Rx_N"/>
</dbReference>
<dbReference type="Gene3D" id="3.80.10.10">
    <property type="entry name" value="Ribonuclease Inhibitor"/>
    <property type="match status" value="1"/>
</dbReference>
<evidence type="ECO:0000256" key="2">
    <source>
        <dbReference type="ARBA" id="ARBA00022741"/>
    </source>
</evidence>
<dbReference type="InterPro" id="IPR055414">
    <property type="entry name" value="LRR_R13L4/SHOC2-like"/>
</dbReference>
<dbReference type="OrthoDB" id="1159692at2759"/>
<dbReference type="EMBL" id="PDCK01000043">
    <property type="protein sequence ID" value="PRQ30737.1"/>
    <property type="molecule type" value="Genomic_DNA"/>
</dbReference>
<dbReference type="AlphaFoldDB" id="A0A2P6Q994"/>
<dbReference type="Gene3D" id="3.40.50.300">
    <property type="entry name" value="P-loop containing nucleotide triphosphate hydrolases"/>
    <property type="match status" value="2"/>
</dbReference>
<evidence type="ECO:0000259" key="5">
    <source>
        <dbReference type="Pfam" id="PF18052"/>
    </source>
</evidence>
<name>A0A2P6Q994_ROSCH</name>
<dbReference type="InterPro" id="IPR036388">
    <property type="entry name" value="WH-like_DNA-bd_sf"/>
</dbReference>
<dbReference type="SUPFAM" id="SSF52540">
    <property type="entry name" value="P-loop containing nucleoside triphosphate hydrolases"/>
    <property type="match status" value="1"/>
</dbReference>
<accession>A0A2P6Q994</accession>
<dbReference type="Proteomes" id="UP000238479">
    <property type="component" value="Chromosome 5"/>
</dbReference>
<dbReference type="OMA" id="FFDCHAW"/>
<dbReference type="Gene3D" id="1.20.5.4130">
    <property type="match status" value="1"/>
</dbReference>
<dbReference type="Pfam" id="PF23559">
    <property type="entry name" value="WHD_DRP"/>
    <property type="match status" value="1"/>
</dbReference>
<protein>
    <submittedName>
        <fullName evidence="8">Putative P-loop containing nucleoside triphosphate hydrolase, leucine-rich repeat domain, L</fullName>
    </submittedName>
</protein>
<keyword evidence="9" id="KW-1185">Reference proteome</keyword>
<comment type="caution">
    <text evidence="8">The sequence shown here is derived from an EMBL/GenBank/DDBJ whole genome shotgun (WGS) entry which is preliminary data.</text>
</comment>
<evidence type="ECO:0000313" key="8">
    <source>
        <dbReference type="EMBL" id="PRQ30737.1"/>
    </source>
</evidence>
<dbReference type="SUPFAM" id="SSF52058">
    <property type="entry name" value="L domain-like"/>
    <property type="match status" value="1"/>
</dbReference>
<dbReference type="InterPro" id="IPR002182">
    <property type="entry name" value="NB-ARC"/>
</dbReference>
<dbReference type="GO" id="GO:0016787">
    <property type="term" value="F:hydrolase activity"/>
    <property type="evidence" value="ECO:0007669"/>
    <property type="project" value="UniProtKB-KW"/>
</dbReference>
<dbReference type="GO" id="GO:0043531">
    <property type="term" value="F:ADP binding"/>
    <property type="evidence" value="ECO:0007669"/>
    <property type="project" value="InterPro"/>
</dbReference>
<feature type="domain" description="Disease resistance protein winged helix" evidence="6">
    <location>
        <begin position="403"/>
        <end position="474"/>
    </location>
</feature>
<dbReference type="InterPro" id="IPR038005">
    <property type="entry name" value="RX-like_CC"/>
</dbReference>
<evidence type="ECO:0000259" key="4">
    <source>
        <dbReference type="Pfam" id="PF00931"/>
    </source>
</evidence>
<dbReference type="InterPro" id="IPR042197">
    <property type="entry name" value="Apaf_helical"/>
</dbReference>
<dbReference type="Pfam" id="PF18052">
    <property type="entry name" value="Rx_N"/>
    <property type="match status" value="1"/>
</dbReference>
<feature type="domain" description="NB-ARC" evidence="4">
    <location>
        <begin position="167"/>
        <end position="226"/>
    </location>
</feature>
<feature type="domain" description="NB-ARC" evidence="4">
    <location>
        <begin position="237"/>
        <end position="317"/>
    </location>
</feature>
<evidence type="ECO:0000256" key="3">
    <source>
        <dbReference type="ARBA" id="ARBA00022821"/>
    </source>
</evidence>
<dbReference type="Gramene" id="PRQ30737">
    <property type="protein sequence ID" value="PRQ30737"/>
    <property type="gene ID" value="RchiOBHm_Chr5g0027831"/>
</dbReference>
<dbReference type="Gene3D" id="1.10.10.10">
    <property type="entry name" value="Winged helix-like DNA-binding domain superfamily/Winged helix DNA-binding domain"/>
    <property type="match status" value="1"/>
</dbReference>
<proteinExistence type="predicted"/>
<dbReference type="PANTHER" id="PTHR23155:SF1205">
    <property type="entry name" value="DISEASE RESISTANCE PROTEIN RPM1"/>
    <property type="match status" value="1"/>
</dbReference>
<dbReference type="InterPro" id="IPR044974">
    <property type="entry name" value="Disease_R_plants"/>
</dbReference>
<sequence length="891" mass="101240">MAELAIPLSLLVAEKAMSLCYQRNASKDPSNNIHDDVERAWKCLRRMQAYLGDSEEIDEGSLMLQNRVAEVQSLAYEIEDALDKFISQIPHHFHSNIFSQKLHDVAHYREEKRARVELSTKIKDIEKKISSFSTLDSLLEPPSSSSTRKRDSLIHQVLEEDEIVGLEEPKERLSKQLMEEDSRLKTILVVGPGGSGKTTVVKNVFDSTMVQRFFDCHAWIDLSRPPKAEDQKAELMHLKEKRFLVVLDNVWTAQDLELITNALPRGLPGSKVIITTRNSDVASSRVESSEYIHDLSSGLSWKKGWSLLCKKAFRKTAGYCPPELEEWAKKILKRCEGLPLAISAVATLLAKKPQTPVEWKKLHESLGSEIRPDSSLSIISRVLQPSYMHLPSHLKICFLYFGMFPEDYSISRDRLIRLWLAEGFVVPGRGQTMEEAAESYLNELIGRNLVHAPTREINGRVRSCRVLNLVREFIISKAENFITVLDPNCPISTRSSEKIRRLSIQNVNINLLRGRDFSHVRTLLVFGEECSPSELDNVFKNSKFLRVLDFLGVPLKNFPDCVIGLPLLRYLCLSQTDIKSVPKFIGNLSFLQTLDLKGTQVTNLPKQIYALQDMRHLLVYSCDVTSGVAQGVQISAGNIGALSSLQKLFLIKVKKQRKVVLKALGELIALRKLGLVDLEREHGRELCCSIQKMLELSTLDVRSTSEDEYLDLDQLNFPPGPPRYLQRLCLTGRLESLPQWIPQLHSLARIALKWSKLNADVNSLEALQDLPNLVELELVGYYTGDSMKFKAKKFTKLKVLRIEQLDQLDMVVVEDGAMPELKKLTLSRCQNLKLLPYGIDRLILLEELILYDMPEEFIARLQKDSEDRYLVENLRVIKSFYSGSTGCQNLS</sequence>
<keyword evidence="8" id="KW-0378">Hydrolase</keyword>
<evidence type="ECO:0000313" key="9">
    <source>
        <dbReference type="Proteomes" id="UP000238479"/>
    </source>
</evidence>
<dbReference type="InterPro" id="IPR058922">
    <property type="entry name" value="WHD_DRP"/>
</dbReference>
<dbReference type="FunFam" id="1.10.10.10:FF:000322">
    <property type="entry name" value="Probable disease resistance protein At1g63360"/>
    <property type="match status" value="1"/>
</dbReference>
<evidence type="ECO:0000259" key="7">
    <source>
        <dbReference type="Pfam" id="PF23598"/>
    </source>
</evidence>
<reference evidence="8 9" key="1">
    <citation type="journal article" date="2018" name="Nat. Genet.">
        <title>The Rosa genome provides new insights in the design of modern roses.</title>
        <authorList>
            <person name="Bendahmane M."/>
        </authorList>
    </citation>
    <scope>NUCLEOTIDE SEQUENCE [LARGE SCALE GENOMIC DNA]</scope>
    <source>
        <strain evidence="9">cv. Old Blush</strain>
    </source>
</reference>
<dbReference type="PRINTS" id="PR00364">
    <property type="entry name" value="DISEASERSIST"/>
</dbReference>
<dbReference type="Gene3D" id="1.10.8.430">
    <property type="entry name" value="Helical domain of apoptotic protease-activating factors"/>
    <property type="match status" value="1"/>
</dbReference>
<dbReference type="Pfam" id="PF00931">
    <property type="entry name" value="NB-ARC"/>
    <property type="match status" value="2"/>
</dbReference>
<keyword evidence="2" id="KW-0547">Nucleotide-binding</keyword>
<dbReference type="STRING" id="74649.A0A2P6Q994"/>
<dbReference type="InterPro" id="IPR032675">
    <property type="entry name" value="LRR_dom_sf"/>
</dbReference>
<feature type="domain" description="Disease resistance N-terminal" evidence="5">
    <location>
        <begin position="31"/>
        <end position="94"/>
    </location>
</feature>
<keyword evidence="1" id="KW-0677">Repeat</keyword>